<dbReference type="KEGG" id="abaw:D5400_19285"/>
<dbReference type="Proteomes" id="UP000268192">
    <property type="component" value="Chromosome"/>
</dbReference>
<dbReference type="Pfam" id="PF01370">
    <property type="entry name" value="Epimerase"/>
    <property type="match status" value="1"/>
</dbReference>
<gene>
    <name evidence="2" type="ORF">D5400_19285</name>
</gene>
<dbReference type="AlphaFoldDB" id="A0A3S9B8A7"/>
<dbReference type="EMBL" id="CP032509">
    <property type="protein sequence ID" value="AZN73147.1"/>
    <property type="molecule type" value="Genomic_DNA"/>
</dbReference>
<feature type="domain" description="NAD-dependent epimerase/dehydratase" evidence="1">
    <location>
        <begin position="3"/>
        <end position="233"/>
    </location>
</feature>
<organism evidence="2 3">
    <name type="scientific">Georhizobium profundi</name>
    <dbReference type="NCBI Taxonomy" id="2341112"/>
    <lineage>
        <taxon>Bacteria</taxon>
        <taxon>Pseudomonadati</taxon>
        <taxon>Pseudomonadota</taxon>
        <taxon>Alphaproteobacteria</taxon>
        <taxon>Hyphomicrobiales</taxon>
        <taxon>Rhizobiaceae</taxon>
        <taxon>Georhizobium</taxon>
    </lineage>
</organism>
<dbReference type="SUPFAM" id="SSF51735">
    <property type="entry name" value="NAD(P)-binding Rossmann-fold domains"/>
    <property type="match status" value="1"/>
</dbReference>
<dbReference type="InterPro" id="IPR036291">
    <property type="entry name" value="NAD(P)-bd_dom_sf"/>
</dbReference>
<dbReference type="OrthoDB" id="9814124at2"/>
<evidence type="ECO:0000313" key="2">
    <source>
        <dbReference type="EMBL" id="AZN73147.1"/>
    </source>
</evidence>
<name>A0A3S9B8A7_9HYPH</name>
<accession>A0A3S9B8A7</accession>
<reference evidence="2 3" key="1">
    <citation type="submission" date="2018-09" db="EMBL/GenBank/DDBJ databases">
        <title>Marinorhizobium profundi gen. nov., sp. nov., isolated from a deep-sea sediment sample from the New Britain Trench and proposal of Marinorhizobiaceae fam. nov. in the order Rhizobiales of the class Alphaproteobacteria.</title>
        <authorList>
            <person name="Cao J."/>
        </authorList>
    </citation>
    <scope>NUCLEOTIDE SEQUENCE [LARGE SCALE GENOMIC DNA]</scope>
    <source>
        <strain evidence="2 3">WS11</strain>
    </source>
</reference>
<keyword evidence="3" id="KW-1185">Reference proteome</keyword>
<protein>
    <submittedName>
        <fullName evidence="2">NAD(P)-dependent oxidoreductase</fullName>
    </submittedName>
</protein>
<dbReference type="Gene3D" id="3.40.50.720">
    <property type="entry name" value="NAD(P)-binding Rossmann-like Domain"/>
    <property type="match status" value="1"/>
</dbReference>
<dbReference type="PANTHER" id="PTHR43245">
    <property type="entry name" value="BIFUNCTIONAL POLYMYXIN RESISTANCE PROTEIN ARNA"/>
    <property type="match status" value="1"/>
</dbReference>
<proteinExistence type="predicted"/>
<evidence type="ECO:0000259" key="1">
    <source>
        <dbReference type="Pfam" id="PF01370"/>
    </source>
</evidence>
<dbReference type="InterPro" id="IPR050177">
    <property type="entry name" value="Lipid_A_modif_metabolic_enz"/>
</dbReference>
<evidence type="ECO:0000313" key="3">
    <source>
        <dbReference type="Proteomes" id="UP000268192"/>
    </source>
</evidence>
<dbReference type="InterPro" id="IPR001509">
    <property type="entry name" value="Epimerase_deHydtase"/>
</dbReference>
<dbReference type="RefSeq" id="WP_126011766.1">
    <property type="nucleotide sequence ID" value="NZ_CP032509.1"/>
</dbReference>
<sequence>MRVLVTGGTGYVGRFIVEAMLREGFEVIVAGRQPPRSDLFSAPVAFRPLDLDPDTDQTALLEGVDWMVHGAFDHVAGKYRGGEGDDPTRFIRLNREGSIALFETAKAHGVRRALFLSSRAVYGPQGRPTVLTEETLAKPDTRYGQVKLDVERALSDLASEDFVAASLRVTGVYGAHCAGADHKWQRLFSDFLAGRSIAPRIATEVHGDDVAQAALLLLRHETAGSVAGRTFNVSDILLDQRDLLARVASLLDVPIQLPPPGDPASVDVMDCTAIQGLGWRPGGFEKLYAVLPDLVRTL</sequence>